<dbReference type="HOGENOM" id="CLU_658671_0_0_0"/>
<dbReference type="OrthoDB" id="9775507at2"/>
<dbReference type="STRING" id="330214.NIDE0626"/>
<gene>
    <name evidence="1" type="ORF">NIDE0626</name>
</gene>
<dbReference type="Proteomes" id="UP000001660">
    <property type="component" value="Chromosome"/>
</dbReference>
<dbReference type="KEGG" id="nde:NIDE0626"/>
<organism evidence="1 2">
    <name type="scientific">Nitrospira defluvii</name>
    <dbReference type="NCBI Taxonomy" id="330214"/>
    <lineage>
        <taxon>Bacteria</taxon>
        <taxon>Pseudomonadati</taxon>
        <taxon>Nitrospirota</taxon>
        <taxon>Nitrospiria</taxon>
        <taxon>Nitrospirales</taxon>
        <taxon>Nitrospiraceae</taxon>
        <taxon>Nitrospira</taxon>
    </lineage>
</organism>
<evidence type="ECO:0008006" key="3">
    <source>
        <dbReference type="Google" id="ProtNLM"/>
    </source>
</evidence>
<evidence type="ECO:0000313" key="1">
    <source>
        <dbReference type="EMBL" id="CBK40398.1"/>
    </source>
</evidence>
<reference evidence="1 2" key="1">
    <citation type="journal article" date="2010" name="Proc. Natl. Acad. Sci. U.S.A.">
        <title>A Nitrospira metagenome illuminates the physiology and evolution of globally important nitrite-oxidizing bacteria.</title>
        <authorList>
            <person name="Lucker S."/>
            <person name="Wagner M."/>
            <person name="Maixner F."/>
            <person name="Pelletier E."/>
            <person name="Koch H."/>
            <person name="Vacherie B."/>
            <person name="Rattei T."/>
            <person name="Sinninghe Damste J."/>
            <person name="Spieck E."/>
            <person name="Le Paslier D."/>
            <person name="Daims H."/>
        </authorList>
    </citation>
    <scope>NUCLEOTIDE SEQUENCE [LARGE SCALE GENOMIC DNA]</scope>
</reference>
<dbReference type="EMBL" id="FP929003">
    <property type="protein sequence ID" value="CBK40398.1"/>
    <property type="molecule type" value="Genomic_DNA"/>
</dbReference>
<keyword evidence="2" id="KW-1185">Reference proteome</keyword>
<sequence>MVPVREIGVAVCGAAALLALVGFSSGASAHKESEAVTMLGAPLTLVQSTAALSPPTLRFHRDGRLHAAWIEKNGVQGEVKTAAIPTDHSAITQVPVNPPGAGPEAVHQSPGFAIGGDGEQFVTWSSANKTPGALFASDLRLARLDAGGMPVQPPVQVNDDGLAISHTFEHVIAGNNGEVFVAWLDGRNKDRSGASILFMCSRDHGATVGKNLVLDGMACPCCRPMLAQAPDGSLWAVWRKTFEGNVRDIVIAHSTDQGRTFSTPTVVSRDGWVFDACPHRGPSIAFDGLGRLYIGWYTEGKDEQPRLFISTSDDQGATFSAPVALHTATTSLPDNLHMAVHPDGRVVAVWEEVTGVRKRVVMRVSDDRGQTFGPMQTLSRGSKAEHPTVAIHDSGTVALGWTEHAFPHNRIIVQQGQLSRVVTP</sequence>
<dbReference type="PANTHER" id="PTHR43752:SF2">
    <property type="entry name" value="BNR_ASP-BOX REPEAT FAMILY PROTEIN"/>
    <property type="match status" value="1"/>
</dbReference>
<dbReference type="InterPro" id="IPR036278">
    <property type="entry name" value="Sialidase_sf"/>
</dbReference>
<dbReference type="eggNOG" id="COG4409">
    <property type="taxonomic scope" value="Bacteria"/>
</dbReference>
<name>D8PAY9_9BACT</name>
<dbReference type="CDD" id="cd15482">
    <property type="entry name" value="Sialidase_non-viral"/>
    <property type="match status" value="1"/>
</dbReference>
<protein>
    <recommendedName>
        <fullName evidence="3">Sialidase domain-containing protein</fullName>
    </recommendedName>
</protein>
<dbReference type="Gene3D" id="2.120.10.10">
    <property type="match status" value="2"/>
</dbReference>
<dbReference type="SUPFAM" id="SSF50939">
    <property type="entry name" value="Sialidases"/>
    <property type="match status" value="2"/>
</dbReference>
<evidence type="ECO:0000313" key="2">
    <source>
        <dbReference type="Proteomes" id="UP000001660"/>
    </source>
</evidence>
<proteinExistence type="predicted"/>
<dbReference type="AlphaFoldDB" id="D8PAY9"/>
<dbReference type="PANTHER" id="PTHR43752">
    <property type="entry name" value="BNR/ASP-BOX REPEAT FAMILY PROTEIN"/>
    <property type="match status" value="1"/>
</dbReference>
<accession>D8PAY9</accession>